<dbReference type="STRING" id="1777138.AWB77_04605"/>
<accession>A0A158CVN1</accession>
<keyword evidence="2" id="KW-1185">Reference proteome</keyword>
<evidence type="ECO:0000313" key="2">
    <source>
        <dbReference type="Proteomes" id="UP000054903"/>
    </source>
</evidence>
<name>A0A158CVN1_9BURK</name>
<evidence type="ECO:0000313" key="1">
    <source>
        <dbReference type="EMBL" id="SAK86433.1"/>
    </source>
</evidence>
<organism evidence="1 2">
    <name type="scientific">Caballeronia fortuita</name>
    <dbReference type="NCBI Taxonomy" id="1777138"/>
    <lineage>
        <taxon>Bacteria</taxon>
        <taxon>Pseudomonadati</taxon>
        <taxon>Pseudomonadota</taxon>
        <taxon>Betaproteobacteria</taxon>
        <taxon>Burkholderiales</taxon>
        <taxon>Burkholderiaceae</taxon>
        <taxon>Caballeronia</taxon>
    </lineage>
</organism>
<proteinExistence type="predicted"/>
<dbReference type="Proteomes" id="UP000054903">
    <property type="component" value="Unassembled WGS sequence"/>
</dbReference>
<dbReference type="AlphaFoldDB" id="A0A158CVN1"/>
<comment type="caution">
    <text evidence="1">The sequence shown here is derived from an EMBL/GenBank/DDBJ whole genome shotgun (WGS) entry which is preliminary data.</text>
</comment>
<protein>
    <submittedName>
        <fullName evidence="1">Integrase catalytic region</fullName>
    </submittedName>
</protein>
<sequence>MRRTLERRVSQWRALEGPGKEIFFPQQHLPGVQGLSDFTDMRDLRVTVAGAALDHRLYHFVLPFSHWEYAYVVEGCESFQALTTGSQNALWQAARMSIAPTAYPQRLRICRLKRI</sequence>
<reference evidence="1" key="1">
    <citation type="submission" date="2016-01" db="EMBL/GenBank/DDBJ databases">
        <authorList>
            <person name="Peeters C."/>
        </authorList>
    </citation>
    <scope>NUCLEOTIDE SEQUENCE</scope>
    <source>
        <strain evidence="1">LMG 29320</strain>
    </source>
</reference>
<gene>
    <name evidence="1" type="ORF">AWB77_04605</name>
</gene>
<dbReference type="EMBL" id="FCNX02000012">
    <property type="protein sequence ID" value="SAK86433.1"/>
    <property type="molecule type" value="Genomic_DNA"/>
</dbReference>